<feature type="disulfide bond" evidence="8">
    <location>
        <begin position="512"/>
        <end position="548"/>
    </location>
</feature>
<dbReference type="GO" id="GO:0004571">
    <property type="term" value="F:mannosyl-oligosaccharide 1,2-alpha-mannosidase activity"/>
    <property type="evidence" value="ECO:0007669"/>
    <property type="project" value="InterPro"/>
</dbReference>
<evidence type="ECO:0000256" key="8">
    <source>
        <dbReference type="PIRSR" id="PIRSR601382-3"/>
    </source>
</evidence>
<dbReference type="InterPro" id="IPR012341">
    <property type="entry name" value="6hp_glycosidase-like_sf"/>
</dbReference>
<dbReference type="PANTHER" id="PTHR11742">
    <property type="entry name" value="MANNOSYL-OLIGOSACCHARIDE ALPHA-1,2-MANNOSIDASE-RELATED"/>
    <property type="match status" value="1"/>
</dbReference>
<sequence length="690" mass="78202">MATKKLKNRRGAKSKGGNHTLKILLLAGICIIMGVMFTLMGGLREALNRQALHRQGMVQEQLDANNNPGLRKDSVHGEMMHALTKPPPKQDIESQLRRNHEQSLIEQAQERQRRILEDHEQRLQDRVMMAAGGAAHDLVQRRGRGELLRHHEDAQQPIPKAQMPPPEQLGGPYPYPLDPPPAGYDIHRDYEPKGGFRFGEYAQGDAPYKITDEIRQKSDALARVRREYVKNMMTTAWKGYVDHAFGMDEIKPASGTGDNGWGGFGVTLVDTLDTLWLTGMKDEFWQARDWVRDHLVHDKPHQVSVFETTIRSLGGLLSAYDWSGDKVFLNSALDLGKRLAGAFEGSTTGIPYGQVNLATGHHANIAWARGNTILSEFGSMQLEYRMLDQCLKTDETGSMRHKTEHVFELMHQISPPNGLFPYYVSNNDPNGLPSFRNDHLTFGAMADSFYEYMLKVWIQGGKVEPMYRAMYDKAMQGMHDELVKRSDPSGLLFIADKMNGNRYDDKMDHLVCFMGGLLALGAYTDPLGLDSPRAQRDLKSGRALTYTCYQMYARMETGISAEFVQFYPGQDFKIGHGAPHYLLRPETVESFFILSQLTGDPVYREWGWEVFQSIEKYCRTGVGYGTLSTVQSKTGKPRDKMETFFLAETVKYMYLLQDPDTEVDVLHKHVFNTEAHPMRVFNVMDPAAFQ</sequence>
<evidence type="ECO:0000256" key="6">
    <source>
        <dbReference type="PIRSR" id="PIRSR601382-1"/>
    </source>
</evidence>
<dbReference type="InterPro" id="IPR001382">
    <property type="entry name" value="Glyco_hydro_47"/>
</dbReference>
<organism evidence="11 12">
    <name type="scientific">Seminavis robusta</name>
    <dbReference type="NCBI Taxonomy" id="568900"/>
    <lineage>
        <taxon>Eukaryota</taxon>
        <taxon>Sar</taxon>
        <taxon>Stramenopiles</taxon>
        <taxon>Ochrophyta</taxon>
        <taxon>Bacillariophyta</taxon>
        <taxon>Bacillariophyceae</taxon>
        <taxon>Bacillariophycidae</taxon>
        <taxon>Naviculales</taxon>
        <taxon>Naviculaceae</taxon>
        <taxon>Seminavis</taxon>
    </lineage>
</organism>
<keyword evidence="7" id="KW-0106">Calcium</keyword>
<keyword evidence="4 9" id="KW-0378">Hydrolase</keyword>
<keyword evidence="9" id="KW-0326">Glycosidase</keyword>
<proteinExistence type="inferred from homology"/>
<feature type="active site" description="Proton donor" evidence="6">
    <location>
        <position position="307"/>
    </location>
</feature>
<evidence type="ECO:0000313" key="11">
    <source>
        <dbReference type="EMBL" id="CAB9523083.1"/>
    </source>
</evidence>
<dbReference type="InterPro" id="IPR050749">
    <property type="entry name" value="Glycosyl_Hydrolase_47"/>
</dbReference>
<name>A0A9N8ELX1_9STRA</name>
<keyword evidence="10" id="KW-1133">Transmembrane helix</keyword>
<dbReference type="GO" id="GO:0005783">
    <property type="term" value="C:endoplasmic reticulum"/>
    <property type="evidence" value="ECO:0007669"/>
    <property type="project" value="TreeGrafter"/>
</dbReference>
<evidence type="ECO:0000313" key="12">
    <source>
        <dbReference type="Proteomes" id="UP001153069"/>
    </source>
</evidence>
<keyword evidence="10" id="KW-0812">Transmembrane</keyword>
<evidence type="ECO:0000256" key="10">
    <source>
        <dbReference type="SAM" id="Phobius"/>
    </source>
</evidence>
<evidence type="ECO:0000256" key="2">
    <source>
        <dbReference type="ARBA" id="ARBA00004922"/>
    </source>
</evidence>
<dbReference type="GO" id="GO:0000139">
    <property type="term" value="C:Golgi membrane"/>
    <property type="evidence" value="ECO:0007669"/>
    <property type="project" value="TreeGrafter"/>
</dbReference>
<dbReference type="SUPFAM" id="SSF48225">
    <property type="entry name" value="Seven-hairpin glycosidases"/>
    <property type="match status" value="1"/>
</dbReference>
<evidence type="ECO:0000256" key="5">
    <source>
        <dbReference type="ARBA" id="ARBA00023157"/>
    </source>
</evidence>
<feature type="transmembrane region" description="Helical" evidence="10">
    <location>
        <begin position="21"/>
        <end position="43"/>
    </location>
</feature>
<comment type="cofactor">
    <cofactor evidence="1 7">
        <name>Ca(2+)</name>
        <dbReference type="ChEBI" id="CHEBI:29108"/>
    </cofactor>
</comment>
<evidence type="ECO:0000256" key="4">
    <source>
        <dbReference type="ARBA" id="ARBA00022801"/>
    </source>
</evidence>
<reference evidence="11" key="1">
    <citation type="submission" date="2020-06" db="EMBL/GenBank/DDBJ databases">
        <authorList>
            <consortium name="Plant Systems Biology data submission"/>
        </authorList>
    </citation>
    <scope>NUCLEOTIDE SEQUENCE</scope>
    <source>
        <strain evidence="11">D6</strain>
    </source>
</reference>
<feature type="active site" evidence="6">
    <location>
        <position position="586"/>
    </location>
</feature>
<protein>
    <recommendedName>
        <fullName evidence="9">alpha-1,2-Mannosidase</fullName>
        <ecNumber evidence="9">3.2.1.-</ecNumber>
    </recommendedName>
</protein>
<dbReference type="PRINTS" id="PR00747">
    <property type="entry name" value="GLYHDRLASE47"/>
</dbReference>
<feature type="binding site" evidence="7">
    <location>
        <position position="673"/>
    </location>
    <ligand>
        <name>Ca(2+)</name>
        <dbReference type="ChEBI" id="CHEBI:29108"/>
    </ligand>
</feature>
<feature type="active site" description="Proton donor" evidence="6">
    <location>
        <position position="562"/>
    </location>
</feature>
<dbReference type="PANTHER" id="PTHR11742:SF6">
    <property type="entry name" value="MANNOSYL-OLIGOSACCHARIDE ALPHA-1,2-MANNOSIDASE IA-RELATED"/>
    <property type="match status" value="1"/>
</dbReference>
<dbReference type="Proteomes" id="UP001153069">
    <property type="component" value="Unassembled WGS sequence"/>
</dbReference>
<feature type="active site" evidence="6">
    <location>
        <position position="447"/>
    </location>
</feature>
<keyword evidence="12" id="KW-1185">Reference proteome</keyword>
<dbReference type="Gene3D" id="1.50.10.10">
    <property type="match status" value="1"/>
</dbReference>
<keyword evidence="10" id="KW-0472">Membrane</keyword>
<comment type="pathway">
    <text evidence="2">Protein modification; protein glycosylation.</text>
</comment>
<dbReference type="GO" id="GO:0005975">
    <property type="term" value="P:carbohydrate metabolic process"/>
    <property type="evidence" value="ECO:0007669"/>
    <property type="project" value="InterPro"/>
</dbReference>
<comment type="similarity">
    <text evidence="3 9">Belongs to the glycosyl hydrolase 47 family.</text>
</comment>
<dbReference type="EMBL" id="CAICTM010001373">
    <property type="protein sequence ID" value="CAB9523083.1"/>
    <property type="molecule type" value="Genomic_DNA"/>
</dbReference>
<gene>
    <name evidence="11" type="ORF">SEMRO_1375_G267360.1</name>
</gene>
<dbReference type="GO" id="GO:0005509">
    <property type="term" value="F:calcium ion binding"/>
    <property type="evidence" value="ECO:0007669"/>
    <property type="project" value="InterPro"/>
</dbReference>
<dbReference type="FunFam" id="1.50.10.10:FF:000055">
    <property type="entry name" value="alpha-1,2-Mannosidase"/>
    <property type="match status" value="1"/>
</dbReference>
<evidence type="ECO:0000256" key="7">
    <source>
        <dbReference type="PIRSR" id="PIRSR601382-2"/>
    </source>
</evidence>
<keyword evidence="5 8" id="KW-1015">Disulfide bond</keyword>
<evidence type="ECO:0000256" key="1">
    <source>
        <dbReference type="ARBA" id="ARBA00001913"/>
    </source>
</evidence>
<dbReference type="AlphaFoldDB" id="A0A9N8ELX1"/>
<accession>A0A9N8ELX1</accession>
<dbReference type="InterPro" id="IPR036026">
    <property type="entry name" value="Seven-hairpin_glycosidases"/>
</dbReference>
<evidence type="ECO:0000256" key="9">
    <source>
        <dbReference type="RuleBase" id="RU361193"/>
    </source>
</evidence>
<comment type="caution">
    <text evidence="11">The sequence shown here is derived from an EMBL/GenBank/DDBJ whole genome shotgun (WGS) entry which is preliminary data.</text>
</comment>
<keyword evidence="7" id="KW-0479">Metal-binding</keyword>
<dbReference type="Pfam" id="PF01532">
    <property type="entry name" value="Glyco_hydro_47"/>
    <property type="match status" value="1"/>
</dbReference>
<dbReference type="OrthoDB" id="8118055at2759"/>
<evidence type="ECO:0000256" key="3">
    <source>
        <dbReference type="ARBA" id="ARBA00007658"/>
    </source>
</evidence>
<dbReference type="EC" id="3.2.1.-" evidence="9"/>